<dbReference type="GO" id="GO:0006508">
    <property type="term" value="P:proteolysis"/>
    <property type="evidence" value="ECO:0007669"/>
    <property type="project" value="UniProtKB-KW"/>
</dbReference>
<evidence type="ECO:0000259" key="9">
    <source>
        <dbReference type="PROSITE" id="PS50893"/>
    </source>
</evidence>
<evidence type="ECO:0000256" key="1">
    <source>
        <dbReference type="ARBA" id="ARBA00004651"/>
    </source>
</evidence>
<dbReference type="GO" id="GO:0140359">
    <property type="term" value="F:ABC-type transporter activity"/>
    <property type="evidence" value="ECO:0007669"/>
    <property type="project" value="InterPro"/>
</dbReference>
<dbReference type="InterPro" id="IPR003593">
    <property type="entry name" value="AAA+_ATPase"/>
</dbReference>
<evidence type="ECO:0000313" key="12">
    <source>
        <dbReference type="Proteomes" id="UP000319949"/>
    </source>
</evidence>
<name>A0A560DPW8_9BRAD</name>
<dbReference type="InterPro" id="IPR011527">
    <property type="entry name" value="ABC1_TM_dom"/>
</dbReference>
<dbReference type="GO" id="GO:0008233">
    <property type="term" value="F:peptidase activity"/>
    <property type="evidence" value="ECO:0007669"/>
    <property type="project" value="UniProtKB-KW"/>
</dbReference>
<evidence type="ECO:0000259" key="10">
    <source>
        <dbReference type="PROSITE" id="PS50929"/>
    </source>
</evidence>
<feature type="transmembrane region" description="Helical" evidence="8">
    <location>
        <begin position="6"/>
        <end position="25"/>
    </location>
</feature>
<dbReference type="SUPFAM" id="SSF90123">
    <property type="entry name" value="ABC transporter transmembrane region"/>
    <property type="match status" value="1"/>
</dbReference>
<comment type="caution">
    <text evidence="11">The sequence shown here is derived from an EMBL/GenBank/DDBJ whole genome shotgun (WGS) entry which is preliminary data.</text>
</comment>
<dbReference type="GO" id="GO:0034040">
    <property type="term" value="F:ATPase-coupled lipid transmembrane transporter activity"/>
    <property type="evidence" value="ECO:0007669"/>
    <property type="project" value="TreeGrafter"/>
</dbReference>
<comment type="subcellular location">
    <subcellularLocation>
        <location evidence="1">Cell membrane</location>
        <topology evidence="1">Multi-pass membrane protein</topology>
    </subcellularLocation>
</comment>
<dbReference type="Proteomes" id="UP000319949">
    <property type="component" value="Unassembled WGS sequence"/>
</dbReference>
<dbReference type="InterPro" id="IPR003439">
    <property type="entry name" value="ABC_transporter-like_ATP-bd"/>
</dbReference>
<evidence type="ECO:0000256" key="5">
    <source>
        <dbReference type="ARBA" id="ARBA00022989"/>
    </source>
</evidence>
<dbReference type="Gene3D" id="1.20.1560.10">
    <property type="entry name" value="ABC transporter type 1, transmembrane domain"/>
    <property type="match status" value="1"/>
</dbReference>
<dbReference type="SUPFAM" id="SSF52540">
    <property type="entry name" value="P-loop containing nucleoside triphosphate hydrolases"/>
    <property type="match status" value="1"/>
</dbReference>
<keyword evidence="11" id="KW-0645">Protease</keyword>
<dbReference type="GO" id="GO:0005886">
    <property type="term" value="C:plasma membrane"/>
    <property type="evidence" value="ECO:0007669"/>
    <property type="project" value="UniProtKB-SubCell"/>
</dbReference>
<dbReference type="Gene3D" id="3.40.50.300">
    <property type="entry name" value="P-loop containing nucleotide triphosphate hydrolases"/>
    <property type="match status" value="1"/>
</dbReference>
<dbReference type="GO" id="GO:0016887">
    <property type="term" value="F:ATP hydrolysis activity"/>
    <property type="evidence" value="ECO:0007669"/>
    <property type="project" value="InterPro"/>
</dbReference>
<dbReference type="InterPro" id="IPR010128">
    <property type="entry name" value="ATPase_T1SS_PrtD-like"/>
</dbReference>
<dbReference type="GO" id="GO:0030256">
    <property type="term" value="C:type I protein secretion system complex"/>
    <property type="evidence" value="ECO:0007669"/>
    <property type="project" value="InterPro"/>
</dbReference>
<proteinExistence type="predicted"/>
<dbReference type="InterPro" id="IPR039421">
    <property type="entry name" value="Type_1_exporter"/>
</dbReference>
<comment type="function">
    <text evidence="7">Involved in beta-(1--&gt;2)glucan export. Transmembrane domains (TMD) form a pore in the inner membrane and the ATP-binding domain (NBD) is responsible for energy generation.</text>
</comment>
<feature type="domain" description="ABC transmembrane type-1" evidence="10">
    <location>
        <begin position="1"/>
        <end position="277"/>
    </location>
</feature>
<keyword evidence="11" id="KW-0378">Hydrolase</keyword>
<evidence type="ECO:0000256" key="4">
    <source>
        <dbReference type="ARBA" id="ARBA00022840"/>
    </source>
</evidence>
<dbReference type="PANTHER" id="PTHR24221">
    <property type="entry name" value="ATP-BINDING CASSETTE SUB-FAMILY B"/>
    <property type="match status" value="1"/>
</dbReference>
<keyword evidence="6 8" id="KW-0472">Membrane</keyword>
<dbReference type="PANTHER" id="PTHR24221:SF248">
    <property type="entry name" value="ABC TRANSPORTER TRANSMEMBRANE REGION"/>
    <property type="match status" value="1"/>
</dbReference>
<feature type="transmembrane region" description="Helical" evidence="8">
    <location>
        <begin position="122"/>
        <end position="151"/>
    </location>
</feature>
<dbReference type="NCBIfam" id="TIGR01842">
    <property type="entry name" value="type_I_sec_PrtD"/>
    <property type="match status" value="1"/>
</dbReference>
<dbReference type="STRING" id="1803665.GCA_001641335_08034"/>
<evidence type="ECO:0000256" key="8">
    <source>
        <dbReference type="SAM" id="Phobius"/>
    </source>
</evidence>
<evidence type="ECO:0000256" key="3">
    <source>
        <dbReference type="ARBA" id="ARBA00022741"/>
    </source>
</evidence>
<protein>
    <submittedName>
        <fullName evidence="11">ATP-binding cassette subfamily C protein/ATP-binding cassette subfamily C exporter for protease/lipase/ATP-binding cassette subfamily C protein EexD</fullName>
    </submittedName>
</protein>
<organism evidence="11 12">
    <name type="scientific">Bradyrhizobium stylosanthis</name>
    <dbReference type="NCBI Taxonomy" id="1803665"/>
    <lineage>
        <taxon>Bacteria</taxon>
        <taxon>Pseudomonadati</taxon>
        <taxon>Pseudomonadota</taxon>
        <taxon>Alphaproteobacteria</taxon>
        <taxon>Hyphomicrobiales</taxon>
        <taxon>Nitrobacteraceae</taxon>
        <taxon>Bradyrhizobium</taxon>
    </lineage>
</organism>
<keyword evidence="2 8" id="KW-0812">Transmembrane</keyword>
<dbReference type="PROSITE" id="PS50893">
    <property type="entry name" value="ABC_TRANSPORTER_2"/>
    <property type="match status" value="1"/>
</dbReference>
<keyword evidence="5 8" id="KW-1133">Transmembrane helix</keyword>
<accession>A0A560DPW8</accession>
<dbReference type="GO" id="GO:0030253">
    <property type="term" value="P:protein secretion by the type I secretion system"/>
    <property type="evidence" value="ECO:0007669"/>
    <property type="project" value="InterPro"/>
</dbReference>
<evidence type="ECO:0000256" key="2">
    <source>
        <dbReference type="ARBA" id="ARBA00022692"/>
    </source>
</evidence>
<feature type="domain" description="ABC transporter" evidence="9">
    <location>
        <begin position="308"/>
        <end position="543"/>
    </location>
</feature>
<keyword evidence="12" id="KW-1185">Reference proteome</keyword>
<feature type="transmembrane region" description="Helical" evidence="8">
    <location>
        <begin position="37"/>
        <end position="54"/>
    </location>
</feature>
<dbReference type="EMBL" id="VITK01000004">
    <property type="protein sequence ID" value="TWA99167.1"/>
    <property type="molecule type" value="Genomic_DNA"/>
</dbReference>
<sequence length="548" mass="58337">MTAGVFSLAINLLYLAGPLYMLQVYDRVISSASEITLLMLTIALLLAFMALAGLDAVRGRVLTRASVRLDRKIASRVMTAIIDRSAGAGGARSQALRDFDTFRQFVTGTGIHAIFDLPWAPIYIAVIFALHPFLGAFALGCSVILVLMALLSEWLVKLPLTESNEAAARSYSFTEMSLRNTEVVRAMGMTGGLLRRWSRDRDRMLERQVAASDRAAAIQSLIRFLRLAMQSLILGLGAYLVIERVTTVGSMFAASILLGRALQPVEQIVGSWRGLVSARAAFLRIRELLTAHPLLEAGLTLPKPKGRVAVEALTFVPQGSAKPILRGVTFAVEAGEVLGVIGPSGAGKSTLSRQLVGVLTPSAGAVRLDGADVSTWVKRAIGDHVGYLPQDIELFSDTIAANIGRFDEGSDGEVILAAQLAGVHEMILRLPGGYDTQVGEGGAILSGGFRQRIGLARAVYGGPSLVVLDEPSSNLDAEGDVALADCVVQLKKRGATVVIVSHRPATIGVVDKILVLRDGVAEMFGPRAEIMARLTRPVPMHAVQGSGS</sequence>
<dbReference type="Pfam" id="PF00005">
    <property type="entry name" value="ABC_tran"/>
    <property type="match status" value="1"/>
</dbReference>
<dbReference type="GO" id="GO:0005524">
    <property type="term" value="F:ATP binding"/>
    <property type="evidence" value="ECO:0007669"/>
    <property type="project" value="UniProtKB-KW"/>
</dbReference>
<dbReference type="AlphaFoldDB" id="A0A560DPW8"/>
<evidence type="ECO:0000313" key="11">
    <source>
        <dbReference type="EMBL" id="TWA99167.1"/>
    </source>
</evidence>
<dbReference type="InterPro" id="IPR027417">
    <property type="entry name" value="P-loop_NTPase"/>
</dbReference>
<evidence type="ECO:0000256" key="7">
    <source>
        <dbReference type="ARBA" id="ARBA00024722"/>
    </source>
</evidence>
<reference evidence="11 12" key="1">
    <citation type="submission" date="2019-06" db="EMBL/GenBank/DDBJ databases">
        <title>Genomic Encyclopedia of Type Strains, Phase IV (KMG-V): Genome sequencing to study the core and pangenomes of soil and plant-associated prokaryotes.</title>
        <authorList>
            <person name="Whitman W."/>
        </authorList>
    </citation>
    <scope>NUCLEOTIDE SEQUENCE [LARGE SCALE GENOMIC DNA]</scope>
    <source>
        <strain evidence="11 12">BR 510</strain>
    </source>
</reference>
<dbReference type="Pfam" id="PF00664">
    <property type="entry name" value="ABC_membrane"/>
    <property type="match status" value="1"/>
</dbReference>
<dbReference type="SMART" id="SM00382">
    <property type="entry name" value="AAA"/>
    <property type="match status" value="1"/>
</dbReference>
<keyword evidence="3" id="KW-0547">Nucleotide-binding</keyword>
<dbReference type="InterPro" id="IPR036640">
    <property type="entry name" value="ABC1_TM_sf"/>
</dbReference>
<evidence type="ECO:0000256" key="6">
    <source>
        <dbReference type="ARBA" id="ARBA00023136"/>
    </source>
</evidence>
<gene>
    <name evidence="11" type="ORF">FBZ96_104135</name>
</gene>
<keyword evidence="4 11" id="KW-0067">ATP-binding</keyword>
<dbReference type="PROSITE" id="PS50929">
    <property type="entry name" value="ABC_TM1F"/>
    <property type="match status" value="1"/>
</dbReference>